<keyword evidence="3" id="KW-1185">Reference proteome</keyword>
<dbReference type="RefSeq" id="XP_016760133.1">
    <property type="nucleotide sequence ID" value="XM_016901389.1"/>
</dbReference>
<protein>
    <submittedName>
        <fullName evidence="2">Uncharacterized protein</fullName>
    </submittedName>
</protein>
<dbReference type="Proteomes" id="UP000016931">
    <property type="component" value="Unassembled WGS sequence"/>
</dbReference>
<dbReference type="EMBL" id="KB456265">
    <property type="protein sequence ID" value="EMF12012.1"/>
    <property type="molecule type" value="Genomic_DNA"/>
</dbReference>
<dbReference type="AlphaFoldDB" id="N1QFK8"/>
<sequence length="192" mass="19965">MPGNGPFAYIMPGNGHPQQQQFQMPPMYPTSRHGDSDFSLLGSPQNPQCPGSIRQSSHNGVSSIRTGRDGSSVSFLPSGSRPGGSHGASASHAESARHTSHSGSARPSRHASSRVDGDIRPEDSASQLPGSVAGRSSAAATSRASRDPDTVVSGATFGSGPLGLHRQQPRGPAPYFNAFQGPRAYAEQGYWG</sequence>
<gene>
    <name evidence="2" type="ORF">SEPMUDRAFT_117963</name>
</gene>
<evidence type="ECO:0000313" key="3">
    <source>
        <dbReference type="Proteomes" id="UP000016931"/>
    </source>
</evidence>
<feature type="region of interest" description="Disordered" evidence="1">
    <location>
        <begin position="1"/>
        <end position="177"/>
    </location>
</feature>
<dbReference type="GeneID" id="27898526"/>
<dbReference type="HOGENOM" id="CLU_1415993_0_0_1"/>
<evidence type="ECO:0000313" key="2">
    <source>
        <dbReference type="EMBL" id="EMF12012.1"/>
    </source>
</evidence>
<feature type="compositionally biased region" description="Basic and acidic residues" evidence="1">
    <location>
        <begin position="113"/>
        <end position="123"/>
    </location>
</feature>
<evidence type="ECO:0000256" key="1">
    <source>
        <dbReference type="SAM" id="MobiDB-lite"/>
    </source>
</evidence>
<name>N1QFK8_SPHMS</name>
<organism evidence="2 3">
    <name type="scientific">Sphaerulina musiva (strain SO2202)</name>
    <name type="common">Poplar stem canker fungus</name>
    <name type="synonym">Septoria musiva</name>
    <dbReference type="NCBI Taxonomy" id="692275"/>
    <lineage>
        <taxon>Eukaryota</taxon>
        <taxon>Fungi</taxon>
        <taxon>Dikarya</taxon>
        <taxon>Ascomycota</taxon>
        <taxon>Pezizomycotina</taxon>
        <taxon>Dothideomycetes</taxon>
        <taxon>Dothideomycetidae</taxon>
        <taxon>Mycosphaerellales</taxon>
        <taxon>Mycosphaerellaceae</taxon>
        <taxon>Sphaerulina</taxon>
    </lineage>
</organism>
<accession>N1QFK8</accession>
<feature type="compositionally biased region" description="Low complexity" evidence="1">
    <location>
        <begin position="131"/>
        <end position="143"/>
    </location>
</feature>
<reference evidence="2 3" key="1">
    <citation type="journal article" date="2012" name="PLoS Pathog.">
        <title>Diverse lifestyles and strategies of plant pathogenesis encoded in the genomes of eighteen Dothideomycetes fungi.</title>
        <authorList>
            <person name="Ohm R.A."/>
            <person name="Feau N."/>
            <person name="Henrissat B."/>
            <person name="Schoch C.L."/>
            <person name="Horwitz B.A."/>
            <person name="Barry K.W."/>
            <person name="Condon B.J."/>
            <person name="Copeland A.C."/>
            <person name="Dhillon B."/>
            <person name="Glaser F."/>
            <person name="Hesse C.N."/>
            <person name="Kosti I."/>
            <person name="LaButti K."/>
            <person name="Lindquist E.A."/>
            <person name="Lucas S."/>
            <person name="Salamov A.A."/>
            <person name="Bradshaw R.E."/>
            <person name="Ciuffetti L."/>
            <person name="Hamelin R.C."/>
            <person name="Kema G.H.J."/>
            <person name="Lawrence C."/>
            <person name="Scott J.A."/>
            <person name="Spatafora J.W."/>
            <person name="Turgeon B.G."/>
            <person name="de Wit P.J.G.M."/>
            <person name="Zhong S."/>
            <person name="Goodwin S.B."/>
            <person name="Grigoriev I.V."/>
        </authorList>
    </citation>
    <scope>NUCLEOTIDE SEQUENCE [LARGE SCALE GENOMIC DNA]</scope>
    <source>
        <strain evidence="2 3">SO2202</strain>
    </source>
</reference>
<feature type="compositionally biased region" description="Polar residues" evidence="1">
    <location>
        <begin position="42"/>
        <end position="75"/>
    </location>
</feature>
<proteinExistence type="predicted"/>